<dbReference type="EMBL" id="CM056743">
    <property type="protein sequence ID" value="KAJ8674365.1"/>
    <property type="molecule type" value="Genomic_DNA"/>
</dbReference>
<comment type="caution">
    <text evidence="1">The sequence shown here is derived from an EMBL/GenBank/DDBJ whole genome shotgun (WGS) entry which is preliminary data.</text>
</comment>
<protein>
    <submittedName>
        <fullName evidence="1">Uncharacterized protein</fullName>
    </submittedName>
</protein>
<sequence length="1382" mass="156151">MRAQAVAHVAKFLAAVGLGSSCECFGCLFAKTLHESHLKSGEVMDPKHIRERITAICKEMQPDRQEDAHEFLVGLLETIRNTFILGFHTLNPDQGSRHMTLVDQLFGCSIKVSTTCTACEEARPTVVEHHWVPHRLTILDRDWAYVLVSQKWIRSASTREPSECLPGTRRSSSCECFGCLFAKTLHESHLKSGEVMDPKHIRERITAICKEMQPDRQEDAHEFLVGLLETIRNTFILGFHTLNPDQGSRHMTLVDQLFGCSIKVSTTCTACEEARPTVVEHHWVPHRLTILDRDWAYVLVSQKWIRSASTREPSECLPGTRSSSSCECFGCLFAKTLHESHLKSGEVMDPKHIRERITAICKEMQPDRQEDAHEFLVGLLETIRNTFILGFHTLNPDQGSRHMTLVDQLFGCSIKVSTTCTACEEARPTVVEHHWSYVPHRLTILDRDWAYVLVSQKWIRSAPTREPCECLPGTRSSSSCECFGCLFAKTLHESHLKSGEVMDPKHIRERITAIRKEMQPDRQEDAHEFLVGLLETIRNTFILGFHTLNPDQGSRHMTLVDQLFGCSIKVSTTCTACEEARPTVVEHHWVPHRLTILDRDWAYVLVSQKWIRSASTREPSECLPGTRSSSSCECFGCLFAKTLHESHLKSGEVMDPKHIRERITAICIEMQPDRQEDAHEFLVGLLETIRNTFILGFHTLNPDQGSTHMTPVDQLFGCSIKVSTTCTACEEARPTVVEHHWNRDHQQRMCELVLQDYWLEFLYWLTRVRDNHELLLAPANVEFWLWLRQKGLLIKQHAISKGYDFNLEIPYSQFVAAGEAYYRTLPDSIGKTIRKSTLHHWKAAVSLALDIIPFQYKDCLAFLSVGLVTKTLGMKKESSLLDWIFTEGLAAEFKQMMKRDQECMKVHSYFPYQADLGLVRRSYYSATKNPQLFFLLHAVGTLLQSTRSKNAVMISDENIVNNSTSAKWIAYIFAKNVELRKMFMEKGSDEGPKAQTKVLPLPSVCKNVDGGCNKAILSVSQHVDTKEAYIVEYSTDISDNFKYGYHLAGSGTHFSLPGTKYVIEVESLFAGELVSFIRFNRIEPPAQFNRYSVNLTPNIKELRLAELITFNLTDLRTFAGLEISRAPRGVPATSEPSGSGVAAPTSSSASGSKQKREPSKKASTSTITSQQASSKKEPKAPKKPKTTRDKKTSLVTPSSENENQEIVIQPTTYSSDYEGYSIPKESPNIGKHYDHVNLEKKLKYPCGVSASNYINTPMEIDGKKFINADIEAALEAKELEKRREIKSKLHLPLEKSDLLDVVSKKQIRSKLFEDKMFKRVAMGSIHHSTMPDTTNTRSAKGGKPPSLTGLQMSLSQRQLRVAMALGFRTSAYSPSTNTLATT</sequence>
<organism evidence="1 2">
    <name type="scientific">Eretmocerus hayati</name>
    <dbReference type="NCBI Taxonomy" id="131215"/>
    <lineage>
        <taxon>Eukaryota</taxon>
        <taxon>Metazoa</taxon>
        <taxon>Ecdysozoa</taxon>
        <taxon>Arthropoda</taxon>
        <taxon>Hexapoda</taxon>
        <taxon>Insecta</taxon>
        <taxon>Pterygota</taxon>
        <taxon>Neoptera</taxon>
        <taxon>Endopterygota</taxon>
        <taxon>Hymenoptera</taxon>
        <taxon>Apocrita</taxon>
        <taxon>Proctotrupomorpha</taxon>
        <taxon>Chalcidoidea</taxon>
        <taxon>Aphelinidae</taxon>
        <taxon>Aphelininae</taxon>
        <taxon>Eretmocerus</taxon>
    </lineage>
</organism>
<accession>A0ACC2NSU3</accession>
<name>A0ACC2NSU3_9HYME</name>
<dbReference type="Proteomes" id="UP001239111">
    <property type="component" value="Chromosome 3"/>
</dbReference>
<evidence type="ECO:0000313" key="2">
    <source>
        <dbReference type="Proteomes" id="UP001239111"/>
    </source>
</evidence>
<gene>
    <name evidence="1" type="ORF">QAD02_005627</name>
</gene>
<evidence type="ECO:0000313" key="1">
    <source>
        <dbReference type="EMBL" id="KAJ8674365.1"/>
    </source>
</evidence>
<keyword evidence="2" id="KW-1185">Reference proteome</keyword>
<proteinExistence type="predicted"/>
<reference evidence="1" key="1">
    <citation type="submission" date="2023-04" db="EMBL/GenBank/DDBJ databases">
        <title>A chromosome-level genome assembly of the parasitoid wasp Eretmocerus hayati.</title>
        <authorList>
            <person name="Zhong Y."/>
            <person name="Liu S."/>
            <person name="Liu Y."/>
        </authorList>
    </citation>
    <scope>NUCLEOTIDE SEQUENCE</scope>
    <source>
        <strain evidence="1">ZJU_SS_LIU_2023</strain>
    </source>
</reference>